<dbReference type="GO" id="GO:0005634">
    <property type="term" value="C:nucleus"/>
    <property type="evidence" value="ECO:0007669"/>
    <property type="project" value="TreeGrafter"/>
</dbReference>
<dbReference type="GO" id="GO:0004518">
    <property type="term" value="F:nuclease activity"/>
    <property type="evidence" value="ECO:0007669"/>
    <property type="project" value="InterPro"/>
</dbReference>
<keyword evidence="5" id="KW-1185">Reference proteome</keyword>
<dbReference type="Pfam" id="PF02577">
    <property type="entry name" value="BFN_dom"/>
    <property type="match status" value="1"/>
</dbReference>
<evidence type="ECO:0000313" key="4">
    <source>
        <dbReference type="EMBL" id="GIL67705.1"/>
    </source>
</evidence>
<evidence type="ECO:0000256" key="1">
    <source>
        <dbReference type="ARBA" id="ARBA00009095"/>
    </source>
</evidence>
<dbReference type="EMBL" id="BNCO01000102">
    <property type="protein sequence ID" value="GIL67705.1"/>
    <property type="molecule type" value="Genomic_DNA"/>
</dbReference>
<organism evidence="4 5">
    <name type="scientific">Volvox africanus</name>
    <dbReference type="NCBI Taxonomy" id="51714"/>
    <lineage>
        <taxon>Eukaryota</taxon>
        <taxon>Viridiplantae</taxon>
        <taxon>Chlorophyta</taxon>
        <taxon>core chlorophytes</taxon>
        <taxon>Chlorophyceae</taxon>
        <taxon>CS clade</taxon>
        <taxon>Chlamydomonadales</taxon>
        <taxon>Volvocaceae</taxon>
        <taxon>Volvox</taxon>
    </lineage>
</organism>
<proteinExistence type="inferred from homology"/>
<dbReference type="Proteomes" id="UP000747399">
    <property type="component" value="Unassembled WGS sequence"/>
</dbReference>
<dbReference type="PANTHER" id="PTHR15160">
    <property type="entry name" value="VON HIPPEL-LINDAU PROTEIN"/>
    <property type="match status" value="1"/>
</dbReference>
<dbReference type="PANTHER" id="PTHR15160:SF1">
    <property type="entry name" value="VON HIPPEL-LINDAU DISEASE TUMOR SUPPRESSOR"/>
    <property type="match status" value="1"/>
</dbReference>
<dbReference type="InterPro" id="IPR036104">
    <property type="entry name" value="BFN_sf"/>
</dbReference>
<dbReference type="Gene3D" id="3.10.690.10">
    <property type="entry name" value="Bifunctional nuclease domain"/>
    <property type="match status" value="1"/>
</dbReference>
<dbReference type="SUPFAM" id="SSF103256">
    <property type="entry name" value="Hypothetical protein TM0160"/>
    <property type="match status" value="1"/>
</dbReference>
<gene>
    <name evidence="4" type="ORF">Vafri_21032</name>
</gene>
<comment type="similarity">
    <text evidence="1">Belongs to the bifunctional nuclease family.</text>
</comment>
<evidence type="ECO:0000256" key="2">
    <source>
        <dbReference type="ARBA" id="ARBA00025428"/>
    </source>
</evidence>
<dbReference type="GO" id="GO:0030891">
    <property type="term" value="C:VCB complex"/>
    <property type="evidence" value="ECO:0007669"/>
    <property type="project" value="TreeGrafter"/>
</dbReference>
<name>A0A8J4BSH5_9CHLO</name>
<comment type="caution">
    <text evidence="4">The sequence shown here is derived from an EMBL/GenBank/DDBJ whole genome shotgun (WGS) entry which is preliminary data.</text>
</comment>
<feature type="domain" description="BFN" evidence="3">
    <location>
        <begin position="82"/>
        <end position="221"/>
    </location>
</feature>
<dbReference type="PROSITE" id="PS51658">
    <property type="entry name" value="BFN"/>
    <property type="match status" value="1"/>
</dbReference>
<reference evidence="4" key="1">
    <citation type="journal article" date="2021" name="Proc. Natl. Acad. Sci. U.S.A.">
        <title>Three genomes in the algal genus Volvox reveal the fate of a haploid sex-determining region after a transition to homothallism.</title>
        <authorList>
            <person name="Yamamoto K."/>
            <person name="Hamaji T."/>
            <person name="Kawai-Toyooka H."/>
            <person name="Matsuzaki R."/>
            <person name="Takahashi F."/>
            <person name="Nishimura Y."/>
            <person name="Kawachi M."/>
            <person name="Noguchi H."/>
            <person name="Minakuchi Y."/>
            <person name="Umen J.G."/>
            <person name="Toyoda A."/>
            <person name="Nozaki H."/>
        </authorList>
    </citation>
    <scope>NUCLEOTIDE SEQUENCE</scope>
    <source>
        <strain evidence="4">NIES-3780</strain>
    </source>
</reference>
<dbReference type="GO" id="GO:0016567">
    <property type="term" value="P:protein ubiquitination"/>
    <property type="evidence" value="ECO:0007669"/>
    <property type="project" value="TreeGrafter"/>
</dbReference>
<dbReference type="InterPro" id="IPR003729">
    <property type="entry name" value="Bi_nuclease_dom"/>
</dbReference>
<dbReference type="AlphaFoldDB" id="A0A8J4BSH5"/>
<comment type="function">
    <text evidence="2">Bifunctional nuclease with both RNase and DNase activities. Involved in basal defense response. Participates in abscisic acid-derived callose deposition following infection by a necrotrophic pathogen.</text>
</comment>
<sequence length="325" mass="36144">MAQLLQTPLPSGRAFRGTVMPVCSSLGAAMRCRGNGQPLPSQGHTCARSTAAGPSNRYGRILVRAYEQGSSGPSRDPSLDGFVEVKVDQVRVNAGNAVVYLRILDGRERVLPVHIGENESNALLKEINKQRQMRPLTHDVMKNILKEIKFRVVKIRITDIVANTYYARIHLARVNDATGQPEAGTEVDVDARPSDAINLAVRFGSPMYVAKKIADTAGAPYPDQPATPNESATEIVRSVRETLASFEDPTVMYTLQKDLAVKEERFKDAHQMQQLIYHEMTHNALLRLVVAMETALSDGRYEEAARYRDEFRRLSANAQAEQRRT</sequence>
<evidence type="ECO:0000259" key="3">
    <source>
        <dbReference type="PROSITE" id="PS51658"/>
    </source>
</evidence>
<accession>A0A8J4BSH5</accession>
<evidence type="ECO:0000313" key="5">
    <source>
        <dbReference type="Proteomes" id="UP000747399"/>
    </source>
</evidence>
<protein>
    <recommendedName>
        <fullName evidence="3">BFN domain-containing protein</fullName>
    </recommendedName>
</protein>